<dbReference type="RefSeq" id="WP_169678095.1">
    <property type="nucleotide sequence ID" value="NZ_JABBNU010000002.1"/>
</dbReference>
<feature type="signal peptide" evidence="3">
    <location>
        <begin position="1"/>
        <end position="22"/>
    </location>
</feature>
<dbReference type="SFLD" id="SFLDS00003">
    <property type="entry name" value="Haloacid_Dehalogenase"/>
    <property type="match status" value="1"/>
</dbReference>
<dbReference type="SFLD" id="SFLDG01125">
    <property type="entry name" value="C1.1:_Acid_Phosphatase_Like"/>
    <property type="match status" value="1"/>
</dbReference>
<organism evidence="4 5">
    <name type="scientific">Marinigracilibium pacificum</name>
    <dbReference type="NCBI Taxonomy" id="2729599"/>
    <lineage>
        <taxon>Bacteria</taxon>
        <taxon>Pseudomonadati</taxon>
        <taxon>Bacteroidota</taxon>
        <taxon>Cytophagia</taxon>
        <taxon>Cytophagales</taxon>
        <taxon>Flammeovirgaceae</taxon>
        <taxon>Marinigracilibium</taxon>
    </lineage>
</organism>
<name>A0A848ISQ3_9BACT</name>
<dbReference type="SUPFAM" id="SSF56784">
    <property type="entry name" value="HAD-like"/>
    <property type="match status" value="1"/>
</dbReference>
<dbReference type="EMBL" id="JABBNU010000002">
    <property type="protein sequence ID" value="NMM47473.1"/>
    <property type="molecule type" value="Genomic_DNA"/>
</dbReference>
<evidence type="ECO:0000313" key="4">
    <source>
        <dbReference type="EMBL" id="NMM47473.1"/>
    </source>
</evidence>
<dbReference type="InterPro" id="IPR023214">
    <property type="entry name" value="HAD_sf"/>
</dbReference>
<accession>A0A848ISQ3</accession>
<gene>
    <name evidence="4" type="ORF">HH304_03615</name>
</gene>
<comment type="caution">
    <text evidence="4">The sequence shown here is derived from an EMBL/GenBank/DDBJ whole genome shotgun (WGS) entry which is preliminary data.</text>
</comment>
<evidence type="ECO:0000256" key="1">
    <source>
        <dbReference type="ARBA" id="ARBA00022729"/>
    </source>
</evidence>
<keyword evidence="4" id="KW-0449">Lipoprotein</keyword>
<dbReference type="PANTHER" id="PTHR31284">
    <property type="entry name" value="ACID PHOSPHATASE-LIKE PROTEIN"/>
    <property type="match status" value="1"/>
</dbReference>
<proteinExistence type="predicted"/>
<dbReference type="InterPro" id="IPR036412">
    <property type="entry name" value="HAD-like_sf"/>
</dbReference>
<keyword evidence="5" id="KW-1185">Reference proteome</keyword>
<feature type="chain" id="PRO_5032904846" evidence="3">
    <location>
        <begin position="23"/>
        <end position="263"/>
    </location>
</feature>
<sequence>MLNNRLITLTIVLLFTFSSGFAQKNATYADQNLNSTLWFQNSGENYLLYQQIYDLAKIRLINNLAASESDKPKAVVLDIDETVLDNSPYNAYLITQGESYKKETWNEWASSGTAKALPGAVEFTKFAKSIGVEVFYISNRSVVTQDGTVKNLQAENFPNANDDHVFLKSETSDKTSRRNIVKENFEIILFLGDNLRDYSEIFIKPEMSIHNMVDNHRDELMEKFIVFPNPMYGEWEAESFGHDYNQTDKEKTKKKKDSLKDWK</sequence>
<dbReference type="Proteomes" id="UP000559010">
    <property type="component" value="Unassembled WGS sequence"/>
</dbReference>
<evidence type="ECO:0000313" key="5">
    <source>
        <dbReference type="Proteomes" id="UP000559010"/>
    </source>
</evidence>
<dbReference type="Gene3D" id="3.40.50.1000">
    <property type="entry name" value="HAD superfamily/HAD-like"/>
    <property type="match status" value="1"/>
</dbReference>
<protein>
    <submittedName>
        <fullName evidence="4">5'-nucleotidase, lipoprotein e(P4) family</fullName>
    </submittedName>
</protein>
<dbReference type="PANTHER" id="PTHR31284:SF10">
    <property type="entry name" value="ACID PHOSPHATASE-LIKE PROTEIN"/>
    <property type="match status" value="1"/>
</dbReference>
<evidence type="ECO:0000256" key="2">
    <source>
        <dbReference type="SAM" id="MobiDB-lite"/>
    </source>
</evidence>
<feature type="region of interest" description="Disordered" evidence="2">
    <location>
        <begin position="243"/>
        <end position="263"/>
    </location>
</feature>
<dbReference type="InterPro" id="IPR005519">
    <property type="entry name" value="Acid_phosphat_B-like"/>
</dbReference>
<dbReference type="GO" id="GO:0009279">
    <property type="term" value="C:cell outer membrane"/>
    <property type="evidence" value="ECO:0007669"/>
    <property type="project" value="InterPro"/>
</dbReference>
<evidence type="ECO:0000256" key="3">
    <source>
        <dbReference type="SAM" id="SignalP"/>
    </source>
</evidence>
<dbReference type="PIRSF" id="PIRSF019271">
    <property type="entry name" value="Acid_Ptase_C"/>
    <property type="match status" value="1"/>
</dbReference>
<keyword evidence="1 3" id="KW-0732">Signal</keyword>
<dbReference type="InterPro" id="IPR006423">
    <property type="entry name" value="Lipo_e_P4"/>
</dbReference>
<dbReference type="AlphaFoldDB" id="A0A848ISQ3"/>
<dbReference type="NCBIfam" id="TIGR01533">
    <property type="entry name" value="lipo_e_P4"/>
    <property type="match status" value="1"/>
</dbReference>
<reference evidence="4 5" key="1">
    <citation type="submission" date="2020-04" db="EMBL/GenBank/DDBJ databases">
        <title>Flammeovirgaceae bacterium KN852 isolated from deep sea.</title>
        <authorList>
            <person name="Zhang D.-C."/>
        </authorList>
    </citation>
    <scope>NUCLEOTIDE SEQUENCE [LARGE SCALE GENOMIC DNA]</scope>
    <source>
        <strain evidence="4 5">KN852</strain>
    </source>
</reference>
<dbReference type="Pfam" id="PF03767">
    <property type="entry name" value="Acid_phosphat_B"/>
    <property type="match status" value="1"/>
</dbReference>